<keyword evidence="1" id="KW-0472">Membrane</keyword>
<sequence length="240" mass="26787">MAVVVQAGTIWVCARWFWTPMQRHYLPAYFWSCLPVITPDTVEVRLIWKAGPHRKPELAVDGDAVAAGNEIGMALSPLARDARWTRLSEGPPEQVSTVRLRPVLADLVFDGESPGGFLLLPELCGMAVYGLVVIGWYFFQWWCRAVIAELAWQRRVSTWEELSPMLFAEAVSKLRGVGAGVAALHRSVARRMKTRTAAPSTNTCPADMPVQRRSFTFPLFGVHGGNNADAYLWSEQDEIE</sequence>
<feature type="transmembrane region" description="Helical" evidence="1">
    <location>
        <begin position="117"/>
        <end position="139"/>
    </location>
</feature>
<evidence type="ECO:0000313" key="2">
    <source>
        <dbReference type="EMBL" id="HGY94273.1"/>
    </source>
</evidence>
<accession>A0A7V5CSX5</accession>
<name>A0A7V5CSX5_9BACT</name>
<comment type="caution">
    <text evidence="2">The sequence shown here is derived from an EMBL/GenBank/DDBJ whole genome shotgun (WGS) entry which is preliminary data.</text>
</comment>
<evidence type="ECO:0000256" key="1">
    <source>
        <dbReference type="SAM" id="Phobius"/>
    </source>
</evidence>
<protein>
    <submittedName>
        <fullName evidence="2">Uncharacterized protein</fullName>
    </submittedName>
</protein>
<proteinExistence type="predicted"/>
<reference evidence="2" key="1">
    <citation type="journal article" date="2020" name="mSystems">
        <title>Genome- and Community-Level Interaction Insights into Carbon Utilization and Element Cycling Functions of Hydrothermarchaeota in Hydrothermal Sediment.</title>
        <authorList>
            <person name="Zhou Z."/>
            <person name="Liu Y."/>
            <person name="Xu W."/>
            <person name="Pan J."/>
            <person name="Luo Z.H."/>
            <person name="Li M."/>
        </authorList>
    </citation>
    <scope>NUCLEOTIDE SEQUENCE [LARGE SCALE GENOMIC DNA]</scope>
    <source>
        <strain evidence="2">SpSt-855</strain>
    </source>
</reference>
<dbReference type="AlphaFoldDB" id="A0A7V5CSX5"/>
<keyword evidence="1" id="KW-0812">Transmembrane</keyword>
<gene>
    <name evidence="2" type="ORF">ENW50_06260</name>
</gene>
<keyword evidence="1" id="KW-1133">Transmembrane helix</keyword>
<organism evidence="2">
    <name type="scientific">Acidobacterium capsulatum</name>
    <dbReference type="NCBI Taxonomy" id="33075"/>
    <lineage>
        <taxon>Bacteria</taxon>
        <taxon>Pseudomonadati</taxon>
        <taxon>Acidobacteriota</taxon>
        <taxon>Terriglobia</taxon>
        <taxon>Terriglobales</taxon>
        <taxon>Acidobacteriaceae</taxon>
        <taxon>Acidobacterium</taxon>
    </lineage>
</organism>
<dbReference type="EMBL" id="DTKL01000035">
    <property type="protein sequence ID" value="HGY94273.1"/>
    <property type="molecule type" value="Genomic_DNA"/>
</dbReference>